<dbReference type="InterPro" id="IPR002509">
    <property type="entry name" value="NODB_dom"/>
</dbReference>
<dbReference type="CDD" id="cd10973">
    <property type="entry name" value="CE4_DAC_u4_5s"/>
    <property type="match status" value="1"/>
</dbReference>
<dbReference type="PANTHER" id="PTHR34216:SF3">
    <property type="entry name" value="POLY-BETA-1,6-N-ACETYL-D-GLUCOSAMINE N-DEACETYLASE"/>
    <property type="match status" value="1"/>
</dbReference>
<feature type="signal peptide" evidence="7">
    <location>
        <begin position="1"/>
        <end position="23"/>
    </location>
</feature>
<evidence type="ECO:0000256" key="2">
    <source>
        <dbReference type="ARBA" id="ARBA00004613"/>
    </source>
</evidence>
<comment type="similarity">
    <text evidence="3">Belongs to the polysaccharide deacetylase family.</text>
</comment>
<dbReference type="RefSeq" id="WP_076400751.1">
    <property type="nucleotide sequence ID" value="NZ_FTOA01000004.1"/>
</dbReference>
<evidence type="ECO:0000313" key="9">
    <source>
        <dbReference type="EMBL" id="SIS89065.1"/>
    </source>
</evidence>
<dbReference type="EMBL" id="FTOA01000004">
    <property type="protein sequence ID" value="SIS89065.1"/>
    <property type="molecule type" value="Genomic_DNA"/>
</dbReference>
<comment type="subcellular location">
    <subcellularLocation>
        <location evidence="2">Secreted</location>
    </subcellularLocation>
</comment>
<gene>
    <name evidence="9" type="ORF">SAMN05421779_104322</name>
</gene>
<evidence type="ECO:0000256" key="6">
    <source>
        <dbReference type="ARBA" id="ARBA00032976"/>
    </source>
</evidence>
<proteinExistence type="inferred from homology"/>
<dbReference type="InterPro" id="IPR051398">
    <property type="entry name" value="Polysacch_Deacetylase"/>
</dbReference>
<evidence type="ECO:0000256" key="7">
    <source>
        <dbReference type="SAM" id="SignalP"/>
    </source>
</evidence>
<keyword evidence="10" id="KW-1185">Reference proteome</keyword>
<dbReference type="PROSITE" id="PS51677">
    <property type="entry name" value="NODB"/>
    <property type="match status" value="1"/>
</dbReference>
<dbReference type="PANTHER" id="PTHR34216">
    <property type="match status" value="1"/>
</dbReference>
<name>A0A1N7MSF4_9PROT</name>
<evidence type="ECO:0000259" key="8">
    <source>
        <dbReference type="PROSITE" id="PS51677"/>
    </source>
</evidence>
<protein>
    <recommendedName>
        <fullName evidence="4">Chitooligosaccharide deacetylase</fullName>
    </recommendedName>
    <alternativeName>
        <fullName evidence="6">Nodulation protein B</fullName>
    </alternativeName>
</protein>
<dbReference type="Proteomes" id="UP000185678">
    <property type="component" value="Unassembled WGS sequence"/>
</dbReference>
<evidence type="ECO:0000313" key="10">
    <source>
        <dbReference type="Proteomes" id="UP000185678"/>
    </source>
</evidence>
<evidence type="ECO:0000256" key="4">
    <source>
        <dbReference type="ARBA" id="ARBA00020071"/>
    </source>
</evidence>
<feature type="chain" id="PRO_5012320283" description="Chitooligosaccharide deacetylase" evidence="7">
    <location>
        <begin position="24"/>
        <end position="357"/>
    </location>
</feature>
<reference evidence="9 10" key="1">
    <citation type="submission" date="2017-01" db="EMBL/GenBank/DDBJ databases">
        <authorList>
            <person name="Mah S.A."/>
            <person name="Swanson W.J."/>
            <person name="Moy G.W."/>
            <person name="Vacquier V.D."/>
        </authorList>
    </citation>
    <scope>NUCLEOTIDE SEQUENCE [LARGE SCALE GENOMIC DNA]</scope>
    <source>
        <strain evidence="9 10">DSM 11589</strain>
    </source>
</reference>
<dbReference type="GO" id="GO:0016810">
    <property type="term" value="F:hydrolase activity, acting on carbon-nitrogen (but not peptide) bonds"/>
    <property type="evidence" value="ECO:0007669"/>
    <property type="project" value="InterPro"/>
</dbReference>
<dbReference type="InterPro" id="IPR011330">
    <property type="entry name" value="Glyco_hydro/deAcase_b/a-brl"/>
</dbReference>
<dbReference type="OrthoDB" id="9782872at2"/>
<evidence type="ECO:0000256" key="1">
    <source>
        <dbReference type="ARBA" id="ARBA00003236"/>
    </source>
</evidence>
<dbReference type="Pfam" id="PF01522">
    <property type="entry name" value="Polysacc_deac_1"/>
    <property type="match status" value="1"/>
</dbReference>
<comment type="function">
    <text evidence="1">Is involved in generating a small heat-stable compound (Nod), an acylated oligomer of N-acetylglucosamine, that stimulates mitosis in various plant protoplasts.</text>
</comment>
<sequence length="357" mass="38879">MRTWYRMACVLLAVMLGAGQALASPPPPGDIPQAVVVMYHRFGENRYPSTNIRPEQVRDHLARLRQDQAVVLPLETIVGALESGTPLPERATAITVDDGYGSVYQVGWPLLRAAGVPWTLFVNTETVGQSGYMTWAQLRELAAAGVTIGAHSHSHAHFPALTPEQQRADLLTMQAAFQKELGQQPRLFAYPYGEADGPSMALLREMGYRAAFGQQSGVVATSEDRFYLPRFALNEHYGSAEFFVPRISARALPVRDVTPAVPLAPVQGAGNPPAVGFTVTDPQLSLARLTCYGPSGEALTTRQSPQSNGTRIELVLNKPLTKGRSRLNCTLPIPGPNGKGPRWYWWGTQIVVPGAWD</sequence>
<dbReference type="GO" id="GO:0005576">
    <property type="term" value="C:extracellular region"/>
    <property type="evidence" value="ECO:0007669"/>
    <property type="project" value="UniProtKB-SubCell"/>
</dbReference>
<evidence type="ECO:0000256" key="5">
    <source>
        <dbReference type="ARBA" id="ARBA00022729"/>
    </source>
</evidence>
<accession>A0A1N7MSF4</accession>
<dbReference type="Gene3D" id="3.20.20.370">
    <property type="entry name" value="Glycoside hydrolase/deacetylase"/>
    <property type="match status" value="1"/>
</dbReference>
<keyword evidence="5 7" id="KW-0732">Signal</keyword>
<dbReference type="SUPFAM" id="SSF88713">
    <property type="entry name" value="Glycoside hydrolase/deacetylase"/>
    <property type="match status" value="1"/>
</dbReference>
<organism evidence="9 10">
    <name type="scientific">Insolitispirillum peregrinum</name>
    <dbReference type="NCBI Taxonomy" id="80876"/>
    <lineage>
        <taxon>Bacteria</taxon>
        <taxon>Pseudomonadati</taxon>
        <taxon>Pseudomonadota</taxon>
        <taxon>Alphaproteobacteria</taxon>
        <taxon>Rhodospirillales</taxon>
        <taxon>Novispirillaceae</taxon>
        <taxon>Insolitispirillum</taxon>
    </lineage>
</organism>
<dbReference type="AlphaFoldDB" id="A0A1N7MSF4"/>
<dbReference type="GO" id="GO:0005975">
    <property type="term" value="P:carbohydrate metabolic process"/>
    <property type="evidence" value="ECO:0007669"/>
    <property type="project" value="InterPro"/>
</dbReference>
<dbReference type="STRING" id="80876.SAMN05421779_104322"/>
<evidence type="ECO:0000256" key="3">
    <source>
        <dbReference type="ARBA" id="ARBA00010973"/>
    </source>
</evidence>
<feature type="domain" description="NodB homology" evidence="8">
    <location>
        <begin position="90"/>
        <end position="357"/>
    </location>
</feature>